<proteinExistence type="inferred from homology"/>
<dbReference type="GO" id="GO:0005694">
    <property type="term" value="C:chromosome"/>
    <property type="evidence" value="ECO:0007669"/>
    <property type="project" value="TreeGrafter"/>
</dbReference>
<protein>
    <recommendedName>
        <fullName evidence="9">DNA 3'-5' helicase</fullName>
        <ecNumber evidence="9">5.6.2.4</ecNumber>
    </recommendedName>
</protein>
<dbReference type="CDD" id="cd17920">
    <property type="entry name" value="DEXHc_RecQ"/>
    <property type="match status" value="1"/>
</dbReference>
<evidence type="ECO:0000256" key="1">
    <source>
        <dbReference type="ARBA" id="ARBA00005446"/>
    </source>
</evidence>
<evidence type="ECO:0000256" key="9">
    <source>
        <dbReference type="ARBA" id="ARBA00034808"/>
    </source>
</evidence>
<dbReference type="Pfam" id="PF00270">
    <property type="entry name" value="DEAD"/>
    <property type="match status" value="1"/>
</dbReference>
<dbReference type="GO" id="GO:0005634">
    <property type="term" value="C:nucleus"/>
    <property type="evidence" value="ECO:0007669"/>
    <property type="project" value="TreeGrafter"/>
</dbReference>
<dbReference type="GO" id="GO:0000724">
    <property type="term" value="P:double-strand break repair via homologous recombination"/>
    <property type="evidence" value="ECO:0007669"/>
    <property type="project" value="TreeGrafter"/>
</dbReference>
<dbReference type="GO" id="GO:0005524">
    <property type="term" value="F:ATP binding"/>
    <property type="evidence" value="ECO:0007669"/>
    <property type="project" value="UniProtKB-KW"/>
</dbReference>
<dbReference type="InterPro" id="IPR002464">
    <property type="entry name" value="DNA/RNA_helicase_DEAH_CS"/>
</dbReference>
<dbReference type="GO" id="GO:0005737">
    <property type="term" value="C:cytoplasm"/>
    <property type="evidence" value="ECO:0007669"/>
    <property type="project" value="TreeGrafter"/>
</dbReference>
<dbReference type="InterPro" id="IPR001650">
    <property type="entry name" value="Helicase_C-like"/>
</dbReference>
<dbReference type="InterPro" id="IPR032284">
    <property type="entry name" value="RecQ_Zn-bd"/>
</dbReference>
<dbReference type="Proteomes" id="UP000053237">
    <property type="component" value="Unassembled WGS sequence"/>
</dbReference>
<dbReference type="SMART" id="SM00490">
    <property type="entry name" value="HELICc"/>
    <property type="match status" value="1"/>
</dbReference>
<dbReference type="Gene3D" id="3.40.50.300">
    <property type="entry name" value="P-loop containing nucleotide triphosphate hydrolases"/>
    <property type="match status" value="2"/>
</dbReference>
<keyword evidence="6" id="KW-0413">Isomerase</keyword>
<comment type="caution">
    <text evidence="12">The sequence shown here is derived from an EMBL/GenBank/DDBJ whole genome shotgun (WGS) entry which is preliminary data.</text>
</comment>
<gene>
    <name evidence="12" type="ORF">BN9_078610</name>
</gene>
<dbReference type="PROSITE" id="PS00690">
    <property type="entry name" value="DEAH_ATP_HELICASE"/>
    <property type="match status" value="1"/>
</dbReference>
<dbReference type="InterPro" id="IPR014001">
    <property type="entry name" value="Helicase_ATP-bd"/>
</dbReference>
<dbReference type="AlphaFoldDB" id="A0A024GKS3"/>
<dbReference type="PROSITE" id="PS51192">
    <property type="entry name" value="HELICASE_ATP_BIND_1"/>
    <property type="match status" value="1"/>
</dbReference>
<dbReference type="GO" id="GO:0009378">
    <property type="term" value="F:four-way junction helicase activity"/>
    <property type="evidence" value="ECO:0007669"/>
    <property type="project" value="TreeGrafter"/>
</dbReference>
<dbReference type="GO" id="GO:0016787">
    <property type="term" value="F:hydrolase activity"/>
    <property type="evidence" value="ECO:0007669"/>
    <property type="project" value="UniProtKB-KW"/>
</dbReference>
<dbReference type="PANTHER" id="PTHR13710:SF153">
    <property type="entry name" value="RECQ-LIKE DNA HELICASE BLM"/>
    <property type="match status" value="1"/>
</dbReference>
<dbReference type="GO" id="GO:0043138">
    <property type="term" value="F:3'-5' DNA helicase activity"/>
    <property type="evidence" value="ECO:0007669"/>
    <property type="project" value="UniProtKB-EC"/>
</dbReference>
<evidence type="ECO:0000256" key="2">
    <source>
        <dbReference type="ARBA" id="ARBA00022741"/>
    </source>
</evidence>
<dbReference type="PROSITE" id="PS51194">
    <property type="entry name" value="HELICASE_CTER"/>
    <property type="match status" value="1"/>
</dbReference>
<name>A0A024GKS3_9STRA</name>
<evidence type="ECO:0000256" key="6">
    <source>
        <dbReference type="ARBA" id="ARBA00023235"/>
    </source>
</evidence>
<keyword evidence="3" id="KW-0378">Hydrolase</keyword>
<comment type="similarity">
    <text evidence="1">Belongs to the helicase family. RecQ subfamily.</text>
</comment>
<evidence type="ECO:0000259" key="11">
    <source>
        <dbReference type="PROSITE" id="PS51194"/>
    </source>
</evidence>
<keyword evidence="4" id="KW-0067">ATP-binding</keyword>
<evidence type="ECO:0000256" key="7">
    <source>
        <dbReference type="ARBA" id="ARBA00023242"/>
    </source>
</evidence>
<evidence type="ECO:0000313" key="12">
    <source>
        <dbReference type="EMBL" id="CCI46906.1"/>
    </source>
</evidence>
<dbReference type="STRING" id="65357.A0A024GKS3"/>
<dbReference type="EMBL" id="CAIX01000144">
    <property type="protein sequence ID" value="CCI46906.1"/>
    <property type="molecule type" value="Genomic_DNA"/>
</dbReference>
<feature type="domain" description="Helicase C-terminal" evidence="11">
    <location>
        <begin position="309"/>
        <end position="460"/>
    </location>
</feature>
<dbReference type="Pfam" id="PF16124">
    <property type="entry name" value="RecQ_Zn_bind"/>
    <property type="match status" value="1"/>
</dbReference>
<dbReference type="SMART" id="SM00487">
    <property type="entry name" value="DEXDc"/>
    <property type="match status" value="1"/>
</dbReference>
<dbReference type="OrthoDB" id="10261556at2759"/>
<dbReference type="PANTHER" id="PTHR13710">
    <property type="entry name" value="DNA HELICASE RECQ FAMILY MEMBER"/>
    <property type="match status" value="1"/>
</dbReference>
<evidence type="ECO:0000259" key="10">
    <source>
        <dbReference type="PROSITE" id="PS51192"/>
    </source>
</evidence>
<keyword evidence="2" id="KW-0547">Nucleotide-binding</keyword>
<dbReference type="GO" id="GO:0003677">
    <property type="term" value="F:DNA binding"/>
    <property type="evidence" value="ECO:0007669"/>
    <property type="project" value="UniProtKB-KW"/>
</dbReference>
<dbReference type="InterPro" id="IPR027417">
    <property type="entry name" value="P-loop_NTPase"/>
</dbReference>
<dbReference type="SUPFAM" id="SSF52540">
    <property type="entry name" value="P-loop containing nucleoside triphosphate hydrolases"/>
    <property type="match status" value="1"/>
</dbReference>
<sequence length="574" mass="65706">MSARNYLSERLWQRSLYTFHNRFIHSTFVHKHTAITPDSQVSTAKDALLRHLSPTEWSKVESLMPEHLTHEQEASIIACMKGYSLFVHLPTGAGKSLIFQAPALLEPEARATLVISPLVALIQDQIAALRARSIDAIQLIGSQHGFSKSKNHDENWLQKLLMNQRLIYTTPEFLLKNKDMKKWIENCIQNQMLARIVLDEAHCVLEWGYDFRPAYLELAAWKRSNCPGIPMSLLTATISDEGIGTLAGLFDLVPTQPHAIEDYTNEIKCFDENKSMKNFSEKMILVQQVFDRINLDIQVIRKHENSACNAAYIAKICEDRPTVVYCLTKRETEQAAMHLIRAGCRAGIYHAGMTPKRREYMRKQWMAGNISIICATSAFGLGIDRSDVRVVVHYSLPLSLTAYYQQIGRAGRDGQPSLCVLLYAEADQSQANRVRQSPHENPDHISSRMADDENATQALNQVVSYCQTLECRRATLFSHFGYAINQDRCCRRCNCGPATFVTATSEFEDDSELIDIQPSRESYTTPQKEKKYHFEYLFNLFKQETKRITSPKVRPLSRKMIEVDSVLYYEIYRR</sequence>
<reference evidence="12 13" key="1">
    <citation type="submission" date="2012-05" db="EMBL/GenBank/DDBJ databases">
        <title>Recombination and specialization in a pathogen metapopulation.</title>
        <authorList>
            <person name="Gardiner A."/>
            <person name="Kemen E."/>
            <person name="Schultz-Larsen T."/>
            <person name="MacLean D."/>
            <person name="Van Oosterhout C."/>
            <person name="Jones J.D.G."/>
        </authorList>
    </citation>
    <scope>NUCLEOTIDE SEQUENCE [LARGE SCALE GENOMIC DNA]</scope>
    <source>
        <strain evidence="12 13">Ac Nc2</strain>
    </source>
</reference>
<keyword evidence="7" id="KW-0539">Nucleus</keyword>
<evidence type="ECO:0000256" key="5">
    <source>
        <dbReference type="ARBA" id="ARBA00023125"/>
    </source>
</evidence>
<organism evidence="12 13">
    <name type="scientific">Albugo candida</name>
    <dbReference type="NCBI Taxonomy" id="65357"/>
    <lineage>
        <taxon>Eukaryota</taxon>
        <taxon>Sar</taxon>
        <taxon>Stramenopiles</taxon>
        <taxon>Oomycota</taxon>
        <taxon>Peronosporomycetes</taxon>
        <taxon>Albuginales</taxon>
        <taxon>Albuginaceae</taxon>
        <taxon>Albugo</taxon>
    </lineage>
</organism>
<keyword evidence="5" id="KW-0238">DNA-binding</keyword>
<dbReference type="Pfam" id="PF00271">
    <property type="entry name" value="Helicase_C"/>
    <property type="match status" value="1"/>
</dbReference>
<dbReference type="InParanoid" id="A0A024GKS3"/>
<evidence type="ECO:0000256" key="3">
    <source>
        <dbReference type="ARBA" id="ARBA00022801"/>
    </source>
</evidence>
<feature type="domain" description="Helicase ATP-binding" evidence="10">
    <location>
        <begin position="76"/>
        <end position="256"/>
    </location>
</feature>
<keyword evidence="13" id="KW-1185">Reference proteome</keyword>
<accession>A0A024GKS3</accession>
<evidence type="ECO:0000256" key="4">
    <source>
        <dbReference type="ARBA" id="ARBA00022840"/>
    </source>
</evidence>
<dbReference type="InterPro" id="IPR011545">
    <property type="entry name" value="DEAD/DEAH_box_helicase_dom"/>
</dbReference>
<comment type="catalytic activity">
    <reaction evidence="8">
        <text>Couples ATP hydrolysis with the unwinding of duplex DNA by translocating in the 3'-5' direction.</text>
        <dbReference type="EC" id="5.6.2.4"/>
    </reaction>
</comment>
<evidence type="ECO:0000313" key="13">
    <source>
        <dbReference type="Proteomes" id="UP000053237"/>
    </source>
</evidence>
<evidence type="ECO:0000256" key="8">
    <source>
        <dbReference type="ARBA" id="ARBA00034617"/>
    </source>
</evidence>
<dbReference type="EC" id="5.6.2.4" evidence="9"/>